<reference evidence="1" key="2">
    <citation type="journal article" date="2015" name="Data Brief">
        <title>Shoot transcriptome of the giant reed, Arundo donax.</title>
        <authorList>
            <person name="Barrero R.A."/>
            <person name="Guerrero F.D."/>
            <person name="Moolhuijzen P."/>
            <person name="Goolsby J.A."/>
            <person name="Tidwell J."/>
            <person name="Bellgard S.E."/>
            <person name="Bellgard M.I."/>
        </authorList>
    </citation>
    <scope>NUCLEOTIDE SEQUENCE</scope>
    <source>
        <tissue evidence="1">Shoot tissue taken approximately 20 cm above the soil surface</tissue>
    </source>
</reference>
<protein>
    <submittedName>
        <fullName evidence="1">Uncharacterized protein</fullName>
    </submittedName>
</protein>
<reference evidence="1" key="1">
    <citation type="submission" date="2014-09" db="EMBL/GenBank/DDBJ databases">
        <authorList>
            <person name="Magalhaes I.L.F."/>
            <person name="Oliveira U."/>
            <person name="Santos F.R."/>
            <person name="Vidigal T.H.D.A."/>
            <person name="Brescovit A.D."/>
            <person name="Santos A.J."/>
        </authorList>
    </citation>
    <scope>NUCLEOTIDE SEQUENCE</scope>
    <source>
        <tissue evidence="1">Shoot tissue taken approximately 20 cm above the soil surface</tissue>
    </source>
</reference>
<accession>A0A0A9BX81</accession>
<name>A0A0A9BX81_ARUDO</name>
<dbReference type="EMBL" id="GBRH01234018">
    <property type="protein sequence ID" value="JAD63877.1"/>
    <property type="molecule type" value="Transcribed_RNA"/>
</dbReference>
<organism evidence="1">
    <name type="scientific">Arundo donax</name>
    <name type="common">Giant reed</name>
    <name type="synonym">Donax arundinaceus</name>
    <dbReference type="NCBI Taxonomy" id="35708"/>
    <lineage>
        <taxon>Eukaryota</taxon>
        <taxon>Viridiplantae</taxon>
        <taxon>Streptophyta</taxon>
        <taxon>Embryophyta</taxon>
        <taxon>Tracheophyta</taxon>
        <taxon>Spermatophyta</taxon>
        <taxon>Magnoliopsida</taxon>
        <taxon>Liliopsida</taxon>
        <taxon>Poales</taxon>
        <taxon>Poaceae</taxon>
        <taxon>PACMAD clade</taxon>
        <taxon>Arundinoideae</taxon>
        <taxon>Arundineae</taxon>
        <taxon>Arundo</taxon>
    </lineage>
</organism>
<sequence>MPHNAFGGIVVQNSTKHMTCVIVKESV</sequence>
<proteinExistence type="predicted"/>
<dbReference type="AlphaFoldDB" id="A0A0A9BX81"/>
<evidence type="ECO:0000313" key="1">
    <source>
        <dbReference type="EMBL" id="JAD63877.1"/>
    </source>
</evidence>